<evidence type="ECO:0000313" key="14">
    <source>
        <dbReference type="Proteomes" id="UP001300502"/>
    </source>
</evidence>
<dbReference type="AlphaFoldDB" id="A0AAV9I6C1"/>
<dbReference type="GO" id="GO:0006646">
    <property type="term" value="P:phosphatidylethanolamine biosynthetic process"/>
    <property type="evidence" value="ECO:0007669"/>
    <property type="project" value="TreeGrafter"/>
</dbReference>
<evidence type="ECO:0000256" key="12">
    <source>
        <dbReference type="SAM" id="SignalP"/>
    </source>
</evidence>
<feature type="signal peptide" evidence="12">
    <location>
        <begin position="1"/>
        <end position="20"/>
    </location>
</feature>
<keyword evidence="14" id="KW-1185">Reference proteome</keyword>
<dbReference type="Proteomes" id="UP001300502">
    <property type="component" value="Unassembled WGS sequence"/>
</dbReference>
<dbReference type="Pfam" id="PF02666">
    <property type="entry name" value="PS_Dcarbxylase"/>
    <property type="match status" value="1"/>
</dbReference>
<dbReference type="PANTHER" id="PTHR10067">
    <property type="entry name" value="PHOSPHATIDYLSERINE DECARBOXYLASE"/>
    <property type="match status" value="1"/>
</dbReference>
<feature type="chain" id="PRO_5043843974" description="phosphatidylserine decarboxylase" evidence="12">
    <location>
        <begin position="21"/>
        <end position="321"/>
    </location>
</feature>
<name>A0AAV9I6C1_9RHOD</name>
<dbReference type="EMBL" id="JANCYU010000004">
    <property type="protein sequence ID" value="KAK4522435.1"/>
    <property type="molecule type" value="Genomic_DNA"/>
</dbReference>
<protein>
    <recommendedName>
        <fullName evidence="3">phosphatidylserine decarboxylase</fullName>
        <ecNumber evidence="3">4.1.1.65</ecNumber>
    </recommendedName>
</protein>
<evidence type="ECO:0000256" key="8">
    <source>
        <dbReference type="ARBA" id="ARBA00023239"/>
    </source>
</evidence>
<dbReference type="InterPro" id="IPR003817">
    <property type="entry name" value="PS_Dcarbxylase"/>
</dbReference>
<dbReference type="GO" id="GO:0004609">
    <property type="term" value="F:phosphatidylserine decarboxylase activity"/>
    <property type="evidence" value="ECO:0007669"/>
    <property type="project" value="UniProtKB-EC"/>
</dbReference>
<dbReference type="EC" id="4.1.1.65" evidence="3"/>
<accession>A0AAV9I6C1</accession>
<evidence type="ECO:0000256" key="2">
    <source>
        <dbReference type="ARBA" id="ARBA00005189"/>
    </source>
</evidence>
<dbReference type="InterPro" id="IPR033177">
    <property type="entry name" value="PSD-B"/>
</dbReference>
<comment type="caution">
    <text evidence="13">The sequence shown here is derived from an EMBL/GenBank/DDBJ whole genome shotgun (WGS) entry which is preliminary data.</text>
</comment>
<evidence type="ECO:0000256" key="10">
    <source>
        <dbReference type="ARBA" id="ARBA00023317"/>
    </source>
</evidence>
<sequence length="321" mass="35808">MRFRHAVWMTLSMATATALATTVAVQKLDADLNKQVQPFQPWVVQCLQNLPLKTVTSCWTWLGNRNLPPALREPTYRGYCSVFGCNVEEASEPLSNYQTLHQFFARSLKPGARVFEQHATLNAPSDGTIVNCGKIVNEQVEQVKGMTWKLTQLIPAQDWNRYKTGNNESLFFVITYLAPGDYHNFHSPCDWHIQQYRHRTGTLLPVAPALMKRVVGLLALNESVTLMGEWKYGILSMTAVGALNVGGIYLKRATITNDEDEKTIDWQLGKGDEVGGFRFGSALLLVFSAPSDFQFSVNTGDKVLCGDAIGFLQSENPNKTV</sequence>
<evidence type="ECO:0000256" key="11">
    <source>
        <dbReference type="ARBA" id="ARBA00024326"/>
    </source>
</evidence>
<keyword evidence="12" id="KW-0732">Signal</keyword>
<keyword evidence="10" id="KW-0670">Pyruvate</keyword>
<keyword evidence="4" id="KW-0444">Lipid biosynthesis</keyword>
<evidence type="ECO:0000313" key="13">
    <source>
        <dbReference type="EMBL" id="KAK4522435.1"/>
    </source>
</evidence>
<evidence type="ECO:0000256" key="5">
    <source>
        <dbReference type="ARBA" id="ARBA00022793"/>
    </source>
</evidence>
<gene>
    <name evidence="13" type="ORF">GAYE_HTGSCF06PCTG21G0322</name>
</gene>
<dbReference type="PANTHER" id="PTHR10067:SF6">
    <property type="entry name" value="PHOSPHATIDYLSERINE DECARBOXYLASE PROENZYME, MITOCHONDRIAL"/>
    <property type="match status" value="1"/>
</dbReference>
<evidence type="ECO:0000256" key="9">
    <source>
        <dbReference type="ARBA" id="ARBA00023264"/>
    </source>
</evidence>
<keyword evidence="9" id="KW-1208">Phospholipid metabolism</keyword>
<comment type="pathway">
    <text evidence="2">Lipid metabolism.</text>
</comment>
<evidence type="ECO:0000256" key="7">
    <source>
        <dbReference type="ARBA" id="ARBA00023209"/>
    </source>
</evidence>
<reference evidence="13 14" key="1">
    <citation type="submission" date="2022-07" db="EMBL/GenBank/DDBJ databases">
        <title>Genome-wide signatures of adaptation to extreme environments.</title>
        <authorList>
            <person name="Cho C.H."/>
            <person name="Yoon H.S."/>
        </authorList>
    </citation>
    <scope>NUCLEOTIDE SEQUENCE [LARGE SCALE GENOMIC DNA]</scope>
    <source>
        <strain evidence="13 14">108.79 E11</strain>
    </source>
</reference>
<keyword evidence="8" id="KW-0456">Lyase</keyword>
<evidence type="ECO:0000256" key="3">
    <source>
        <dbReference type="ARBA" id="ARBA00012243"/>
    </source>
</evidence>
<evidence type="ECO:0000256" key="6">
    <source>
        <dbReference type="ARBA" id="ARBA00023098"/>
    </source>
</evidence>
<comment type="pathway">
    <text evidence="11">Phospholipid metabolism; phosphatidylethanolamine biosynthesis.</text>
</comment>
<proteinExistence type="predicted"/>
<evidence type="ECO:0000256" key="4">
    <source>
        <dbReference type="ARBA" id="ARBA00022516"/>
    </source>
</evidence>
<evidence type="ECO:0000256" key="1">
    <source>
        <dbReference type="ARBA" id="ARBA00001928"/>
    </source>
</evidence>
<comment type="cofactor">
    <cofactor evidence="1">
        <name>pyruvate</name>
        <dbReference type="ChEBI" id="CHEBI:15361"/>
    </cofactor>
</comment>
<dbReference type="GO" id="GO:0005739">
    <property type="term" value="C:mitochondrion"/>
    <property type="evidence" value="ECO:0007669"/>
    <property type="project" value="TreeGrafter"/>
</dbReference>
<dbReference type="NCBIfam" id="TIGR00163">
    <property type="entry name" value="PS_decarb"/>
    <property type="match status" value="1"/>
</dbReference>
<keyword evidence="6" id="KW-0443">Lipid metabolism</keyword>
<keyword evidence="5" id="KW-0210">Decarboxylase</keyword>
<keyword evidence="7" id="KW-0594">Phospholipid biosynthesis</keyword>
<organism evidence="13 14">
    <name type="scientific">Galdieria yellowstonensis</name>
    <dbReference type="NCBI Taxonomy" id="3028027"/>
    <lineage>
        <taxon>Eukaryota</taxon>
        <taxon>Rhodophyta</taxon>
        <taxon>Bangiophyceae</taxon>
        <taxon>Galdieriales</taxon>
        <taxon>Galdieriaceae</taxon>
        <taxon>Galdieria</taxon>
    </lineage>
</organism>